<dbReference type="OrthoDB" id="1938625at2759"/>
<dbReference type="AlphaFoldDB" id="A0A7J0FN80"/>
<dbReference type="Proteomes" id="UP000585474">
    <property type="component" value="Unassembled WGS sequence"/>
</dbReference>
<evidence type="ECO:0000313" key="3">
    <source>
        <dbReference type="Proteomes" id="UP000585474"/>
    </source>
</evidence>
<dbReference type="PANTHER" id="PTHR33116:SF80">
    <property type="entry name" value="REVERSE TRANSCRIPTASE ZINC-BINDING DOMAIN-CONTAINING PROTEIN"/>
    <property type="match status" value="1"/>
</dbReference>
<proteinExistence type="predicted"/>
<accession>A0A7J0FN80</accession>
<keyword evidence="3" id="KW-1185">Reference proteome</keyword>
<name>A0A7J0FN80_9ERIC</name>
<comment type="caution">
    <text evidence="2">The sequence shown here is derived from an EMBL/GenBank/DDBJ whole genome shotgun (WGS) entry which is preliminary data.</text>
</comment>
<dbReference type="PANTHER" id="PTHR33116">
    <property type="entry name" value="REVERSE TRANSCRIPTASE ZINC-BINDING DOMAIN-CONTAINING PROTEIN-RELATED-RELATED"/>
    <property type="match status" value="1"/>
</dbReference>
<dbReference type="EMBL" id="BJWL01000013">
    <property type="protein sequence ID" value="GFY99599.1"/>
    <property type="molecule type" value="Genomic_DNA"/>
</dbReference>
<gene>
    <name evidence="2" type="ORF">Acr_13g0009990</name>
</gene>
<feature type="region of interest" description="Disordered" evidence="1">
    <location>
        <begin position="267"/>
        <end position="310"/>
    </location>
</feature>
<protein>
    <recommendedName>
        <fullName evidence="4">Reverse transcriptase domain-containing protein</fullName>
    </recommendedName>
</protein>
<organism evidence="2 3">
    <name type="scientific">Actinidia rufa</name>
    <dbReference type="NCBI Taxonomy" id="165716"/>
    <lineage>
        <taxon>Eukaryota</taxon>
        <taxon>Viridiplantae</taxon>
        <taxon>Streptophyta</taxon>
        <taxon>Embryophyta</taxon>
        <taxon>Tracheophyta</taxon>
        <taxon>Spermatophyta</taxon>
        <taxon>Magnoliopsida</taxon>
        <taxon>eudicotyledons</taxon>
        <taxon>Gunneridae</taxon>
        <taxon>Pentapetalae</taxon>
        <taxon>asterids</taxon>
        <taxon>Ericales</taxon>
        <taxon>Actinidiaceae</taxon>
        <taxon>Actinidia</taxon>
    </lineage>
</organism>
<sequence>MFANALARTEVMPVGWATSNIGEDDSDSSLDASKKALDKTGTLENRDENKRQPHSVKKTWASFFVGNNQRSEGTTLQKVEVGKGAIKLLVEDVETAVIPKQRFVLGLGIPYAWTKITASCERVSYARALVEVDVANEMVKCIEVELPSGEIHLQAVYYENLPKFCSNCKRQDAGLPGKGISGQVSQVAGPSVQGTEKDQAIEQIARKELRTKVQQVQVQSQEEIPEIQAQVIKSTPDLDQNCTRVRGEMDHNQQNQKVQIIRLAAAQKKGTNQSGRRLTTGCTENKILDKSQASSTSHGQQGAKGEEGKKKIEKKKMERNGNAAHNTDFYVDMGRAMVNTKWLQEGLPALANLGLPGRCSDHAPCVVDTWSLHVEGTAMFKLCKKLKALKNPLRTSNRRHFPHISARAVVAEEKLLEGQQLLHDNPRDESLKNRVAELRKKASRLAEAEVSFCSQLAKAKYLKNCDKGTKFFHDLIKRNTSRNQIVALIDASGSATTSPQQVSSLFVEYYKNLLGTRKVCSRLDKEIFLVGNLVSEDQASDLIRPVLDEEIKAALFDIASRLSPILEKLIDPAQSAFVTNRSMVENIYMVQELLRKYSWKIISPRCIMKVDHRKAYETVNWEVLEDALVGLRNLGRLSRNPQFNHHPKCSEMSITHLAFADDLILFTKRDVTSVRLRMECLRNFGDCSGLCINASKSNVYMAGISPQEMEEIKLITGFSIGKFPFRYLGIPVASSRLTIEQFNPLILKVSDYISAWAGASLSYADLKEGSRAGQKWSKHAFMLWLSLKERLLTRDKLWDNIEDTSEMNTIKAAVKWTMKEAQGTGENLPNLPVLYETSRCRLIHLFMASFQTSRTCDGGCFGDGDIRWMGLLAAALDPDCCLCSSLPVGVLAVTVVNPPGRGYVLFSRALSCLLVWLCGMLQFSQTSKLNGGWLSVEAFWMLRAPLLGALPSIACA</sequence>
<evidence type="ECO:0008006" key="4">
    <source>
        <dbReference type="Google" id="ProtNLM"/>
    </source>
</evidence>
<dbReference type="CDD" id="cd01650">
    <property type="entry name" value="RT_nLTR_like"/>
    <property type="match status" value="1"/>
</dbReference>
<feature type="compositionally biased region" description="Polar residues" evidence="1">
    <location>
        <begin position="291"/>
        <end position="300"/>
    </location>
</feature>
<reference evidence="2 3" key="1">
    <citation type="submission" date="2019-07" db="EMBL/GenBank/DDBJ databases">
        <title>De Novo Assembly of kiwifruit Actinidia rufa.</title>
        <authorList>
            <person name="Sugita-Konishi S."/>
            <person name="Sato K."/>
            <person name="Mori E."/>
            <person name="Abe Y."/>
            <person name="Kisaki G."/>
            <person name="Hamano K."/>
            <person name="Suezawa K."/>
            <person name="Otani M."/>
            <person name="Fukuda T."/>
            <person name="Manabe T."/>
            <person name="Gomi K."/>
            <person name="Tabuchi M."/>
            <person name="Akimitsu K."/>
            <person name="Kataoka I."/>
        </authorList>
    </citation>
    <scope>NUCLEOTIDE SEQUENCE [LARGE SCALE GENOMIC DNA]</scope>
    <source>
        <strain evidence="3">cv. Fuchu</strain>
    </source>
</reference>
<feature type="compositionally biased region" description="Polar residues" evidence="1">
    <location>
        <begin position="269"/>
        <end position="283"/>
    </location>
</feature>
<evidence type="ECO:0000256" key="1">
    <source>
        <dbReference type="SAM" id="MobiDB-lite"/>
    </source>
</evidence>
<evidence type="ECO:0000313" key="2">
    <source>
        <dbReference type="EMBL" id="GFY99599.1"/>
    </source>
</evidence>